<dbReference type="Gramene" id="Tc02v2_t023600.1">
    <property type="protein sequence ID" value="Tc02v2_p023600.1"/>
    <property type="gene ID" value="Tc02v2_g023600"/>
</dbReference>
<name>A0AB32VVN2_THECC</name>
<evidence type="ECO:0000256" key="1">
    <source>
        <dbReference type="ARBA" id="ARBA00009861"/>
    </source>
</evidence>
<dbReference type="PANTHER" id="PTHR31623:SF46">
    <property type="entry name" value="VINORINE SYNTHASE-LIKE"/>
    <property type="match status" value="1"/>
</dbReference>
<dbReference type="PANTHER" id="PTHR31623">
    <property type="entry name" value="F21J9.9"/>
    <property type="match status" value="1"/>
</dbReference>
<reference evidence="5" key="2">
    <citation type="submission" date="2025-08" db="UniProtKB">
        <authorList>
            <consortium name="RefSeq"/>
        </authorList>
    </citation>
    <scope>IDENTIFICATION</scope>
</reference>
<keyword evidence="3" id="KW-0012">Acyltransferase</keyword>
<evidence type="ECO:0000313" key="4">
    <source>
        <dbReference type="Proteomes" id="UP000694886"/>
    </source>
</evidence>
<evidence type="ECO:0000313" key="5">
    <source>
        <dbReference type="RefSeq" id="XP_017970615.1"/>
    </source>
</evidence>
<dbReference type="InterPro" id="IPR023213">
    <property type="entry name" value="CAT-like_dom_sf"/>
</dbReference>
<dbReference type="RefSeq" id="XP_017970615.1">
    <property type="nucleotide sequence ID" value="XM_018115126.1"/>
</dbReference>
<keyword evidence="2" id="KW-0808">Transferase</keyword>
<dbReference type="Pfam" id="PF02458">
    <property type="entry name" value="Transferase"/>
    <property type="match status" value="1"/>
</dbReference>
<organism evidence="4 5">
    <name type="scientific">Theobroma cacao</name>
    <name type="common">Cacao</name>
    <name type="synonym">Cocoa</name>
    <dbReference type="NCBI Taxonomy" id="3641"/>
    <lineage>
        <taxon>Eukaryota</taxon>
        <taxon>Viridiplantae</taxon>
        <taxon>Streptophyta</taxon>
        <taxon>Embryophyta</taxon>
        <taxon>Tracheophyta</taxon>
        <taxon>Spermatophyta</taxon>
        <taxon>Magnoliopsida</taxon>
        <taxon>eudicotyledons</taxon>
        <taxon>Gunneridae</taxon>
        <taxon>Pentapetalae</taxon>
        <taxon>rosids</taxon>
        <taxon>malvids</taxon>
        <taxon>Malvales</taxon>
        <taxon>Malvaceae</taxon>
        <taxon>Byttnerioideae</taxon>
        <taxon>Theobroma</taxon>
    </lineage>
</organism>
<accession>A0AB32VVN2</accession>
<proteinExistence type="inferred from homology"/>
<comment type="similarity">
    <text evidence="1">Belongs to the plant acyltransferase family.</text>
</comment>
<gene>
    <name evidence="5" type="primary">LOC108660761</name>
</gene>
<sequence length="432" mass="48876">MKLEVEVISKEIVQPSSPTPDRLRRYQLSFLDQLTPSIYNPLVLFYPEICDSQANKIKTSDQLKQSISKALTYFYPLAGRMIDNLSVDCNDEGIPFLAARVKCQLLDVIKNPVPCELNKLLPLEVHDPEEFLLGIQFNIFDCGGIGVGVCISHKVGDALSFFTFVNMWAAIARGESKVMAPEFGSASLFPPRSLSGYSPSIPPPKETIITKRFVFTASKIEEIRGKYADYSSLETQTRPTRIEALSAFIWSRFAAATDLRSRPDTLCVIFHLVNLRTRIDPPLPEYSVGNLYSFTTTVPSTDSTGESCHNLVTQMRDSIKKINKEFVRKLQGGYDHLDHIKEMAERYSKEEMVSFTFTSLCRFPLYEADFGWGKPIWVGSTARDFKNVVTFMDTVSENGIEAWVSLREEDMSKFDSDEELLAYIAPKNLQRI</sequence>
<dbReference type="Proteomes" id="UP000694886">
    <property type="component" value="Chromosome 2"/>
</dbReference>
<protein>
    <submittedName>
        <fullName evidence="5">Vinorine synthase-like</fullName>
    </submittedName>
</protein>
<reference evidence="4" key="1">
    <citation type="journal article" date="1997" name="Nucleic Acids Res.">
        <title>tRNAscan-SE: a program for improved detection of transfer RNA genes in genomic sequence.</title>
        <authorList>
            <person name="Lowe T.M."/>
            <person name="Eddy S.R."/>
        </authorList>
    </citation>
    <scope>NUCLEOTIDE SEQUENCE [LARGE SCALE GENOMIC DNA]</scope>
    <source>
        <strain evidence="4">r\B97-61/B2</strain>
    </source>
</reference>
<dbReference type="GO" id="GO:0016746">
    <property type="term" value="F:acyltransferase activity"/>
    <property type="evidence" value="ECO:0007669"/>
    <property type="project" value="UniProtKB-KW"/>
</dbReference>
<dbReference type="KEGG" id="tcc:108660761"/>
<dbReference type="Gene3D" id="3.30.559.10">
    <property type="entry name" value="Chloramphenicol acetyltransferase-like domain"/>
    <property type="match status" value="2"/>
</dbReference>
<evidence type="ECO:0000256" key="2">
    <source>
        <dbReference type="ARBA" id="ARBA00022679"/>
    </source>
</evidence>
<evidence type="ECO:0000256" key="3">
    <source>
        <dbReference type="ARBA" id="ARBA00023315"/>
    </source>
</evidence>
<dbReference type="AlphaFoldDB" id="A0AB32VVN2"/>
<dbReference type="GeneID" id="108660761"/>